<sequence>MLTILQISDTHLSPRNGLFLDNVATLRRIAEDRRPDLTVFSGDLSLDGADREDDLAFAAKLLRAFPGPHLFIPGNHDTGSHPVGMPHQPVNAERLARYRRFFGDGFGAVDLPGWRAIGLNTEIMATGVEEEAQAAFIAASAATIGDRRLALFLHKPVFVTTPDDPAIDVWSVPPASRPGLAPLLGHPALRLVASGHLHMFRQEAEGAVSRIWCPAASFVMTPDQQDNLQGLRRCGALLHHLAEDGVTTEMLDLPDTWAADVKHLTYPG</sequence>
<protein>
    <submittedName>
        <fullName evidence="2">Metallophosphoesterase</fullName>
    </submittedName>
</protein>
<proteinExistence type="predicted"/>
<dbReference type="AlphaFoldDB" id="A0A6M1LIF4"/>
<gene>
    <name evidence="2" type="ORF">G3576_07165</name>
</gene>
<dbReference type="Gene3D" id="3.60.21.10">
    <property type="match status" value="1"/>
</dbReference>
<evidence type="ECO:0000313" key="3">
    <source>
        <dbReference type="Proteomes" id="UP000475385"/>
    </source>
</evidence>
<dbReference type="Pfam" id="PF00149">
    <property type="entry name" value="Metallophos"/>
    <property type="match status" value="1"/>
</dbReference>
<comment type="caution">
    <text evidence="2">The sequence shown here is derived from an EMBL/GenBank/DDBJ whole genome shotgun (WGS) entry which is preliminary data.</text>
</comment>
<dbReference type="InterPro" id="IPR029052">
    <property type="entry name" value="Metallo-depent_PP-like"/>
</dbReference>
<feature type="domain" description="Calcineurin-like phosphoesterase" evidence="1">
    <location>
        <begin position="3"/>
        <end position="199"/>
    </location>
</feature>
<dbReference type="GO" id="GO:0016787">
    <property type="term" value="F:hydrolase activity"/>
    <property type="evidence" value="ECO:0007669"/>
    <property type="project" value="InterPro"/>
</dbReference>
<dbReference type="InterPro" id="IPR004843">
    <property type="entry name" value="Calcineurin-like_PHP"/>
</dbReference>
<name>A0A6M1LIF4_9PROT</name>
<reference evidence="2 3" key="2">
    <citation type="submission" date="2020-03" db="EMBL/GenBank/DDBJ databases">
        <title>Roseomonas stagni sp. nov., isolated from pond water in Japan.</title>
        <authorList>
            <person name="Furuhata K."/>
            <person name="Miyamoto H."/>
            <person name="Goto K."/>
        </authorList>
    </citation>
    <scope>NUCLEOTIDE SEQUENCE [LARGE SCALE GENOMIC DNA]</scope>
    <source>
        <strain evidence="2 3">PeD5</strain>
    </source>
</reference>
<reference evidence="2 3" key="1">
    <citation type="submission" date="2020-02" db="EMBL/GenBank/DDBJ databases">
        <authorList>
            <person name="Kim H.M."/>
            <person name="Jeon C.O."/>
        </authorList>
    </citation>
    <scope>NUCLEOTIDE SEQUENCE [LARGE SCALE GENOMIC DNA]</scope>
    <source>
        <strain evidence="2 3">PeD5</strain>
    </source>
</reference>
<dbReference type="RefSeq" id="WP_164693662.1">
    <property type="nucleotide sequence ID" value="NZ_JAAIKB010000002.1"/>
</dbReference>
<keyword evidence="3" id="KW-1185">Reference proteome</keyword>
<dbReference type="InterPro" id="IPR051918">
    <property type="entry name" value="STPP_CPPED1"/>
</dbReference>
<organism evidence="2 3">
    <name type="scientific">Falsiroseomonas algicola</name>
    <dbReference type="NCBI Taxonomy" id="2716930"/>
    <lineage>
        <taxon>Bacteria</taxon>
        <taxon>Pseudomonadati</taxon>
        <taxon>Pseudomonadota</taxon>
        <taxon>Alphaproteobacteria</taxon>
        <taxon>Acetobacterales</taxon>
        <taxon>Roseomonadaceae</taxon>
        <taxon>Falsiroseomonas</taxon>
    </lineage>
</organism>
<dbReference type="PANTHER" id="PTHR43143">
    <property type="entry name" value="METALLOPHOSPHOESTERASE, CALCINEURIN SUPERFAMILY"/>
    <property type="match status" value="1"/>
</dbReference>
<dbReference type="EMBL" id="JAAIKB010000002">
    <property type="protein sequence ID" value="NGM19789.1"/>
    <property type="molecule type" value="Genomic_DNA"/>
</dbReference>
<accession>A0A6M1LIF4</accession>
<evidence type="ECO:0000313" key="2">
    <source>
        <dbReference type="EMBL" id="NGM19789.1"/>
    </source>
</evidence>
<dbReference type="Proteomes" id="UP000475385">
    <property type="component" value="Unassembled WGS sequence"/>
</dbReference>
<evidence type="ECO:0000259" key="1">
    <source>
        <dbReference type="Pfam" id="PF00149"/>
    </source>
</evidence>
<dbReference type="SUPFAM" id="SSF56300">
    <property type="entry name" value="Metallo-dependent phosphatases"/>
    <property type="match status" value="1"/>
</dbReference>
<dbReference type="PANTHER" id="PTHR43143:SF1">
    <property type="entry name" value="SERINE_THREONINE-PROTEIN PHOSPHATASE CPPED1"/>
    <property type="match status" value="1"/>
</dbReference>